<feature type="transmembrane region" description="Helical" evidence="1">
    <location>
        <begin position="49"/>
        <end position="68"/>
    </location>
</feature>
<feature type="transmembrane region" description="Helical" evidence="1">
    <location>
        <begin position="134"/>
        <end position="152"/>
    </location>
</feature>
<keyword evidence="1" id="KW-0812">Transmembrane</keyword>
<protein>
    <recommendedName>
        <fullName evidence="4">ATP synthase protein I</fullName>
    </recommendedName>
</protein>
<sequence>MVGHDRFQRIPWGWVGLPFVTSKNDLGLQERDQHDFDDHRRPLVRALRLGSSALLVVTIISLMSWGGYQGLPGIWGVLIGAAMAGGFLLVTVVSMLFTASTTPTTTGAVVLGTWLLKIIVVFLVLVLIRDLEFYSHAAFFVTLLMTLIVVLVTEAYGVMTSRVTYLSA</sequence>
<evidence type="ECO:0000313" key="2">
    <source>
        <dbReference type="EMBL" id="EEG25602.1"/>
    </source>
</evidence>
<dbReference type="AlphaFoldDB" id="C0E743"/>
<organism evidence="2 3">
    <name type="scientific">Corynebacterium matruchotii ATCC 33806</name>
    <dbReference type="NCBI Taxonomy" id="566549"/>
    <lineage>
        <taxon>Bacteria</taxon>
        <taxon>Bacillati</taxon>
        <taxon>Actinomycetota</taxon>
        <taxon>Actinomycetes</taxon>
        <taxon>Mycobacteriales</taxon>
        <taxon>Corynebacteriaceae</taxon>
        <taxon>Corynebacterium</taxon>
    </lineage>
</organism>
<evidence type="ECO:0000256" key="1">
    <source>
        <dbReference type="SAM" id="Phobius"/>
    </source>
</evidence>
<dbReference type="RefSeq" id="WP_005523245.1">
    <property type="nucleotide sequence ID" value="NZ_EQ973332.1"/>
</dbReference>
<feature type="transmembrane region" description="Helical" evidence="1">
    <location>
        <begin position="74"/>
        <end position="97"/>
    </location>
</feature>
<gene>
    <name evidence="2" type="ORF">CORMATOL_02831</name>
</gene>
<proteinExistence type="predicted"/>
<comment type="caution">
    <text evidence="2">The sequence shown here is derived from an EMBL/GenBank/DDBJ whole genome shotgun (WGS) entry which is preliminary data.</text>
</comment>
<dbReference type="EMBL" id="ACEB01000051">
    <property type="protein sequence ID" value="EEG25602.1"/>
    <property type="molecule type" value="Genomic_DNA"/>
</dbReference>
<feature type="transmembrane region" description="Helical" evidence="1">
    <location>
        <begin position="109"/>
        <end position="128"/>
    </location>
</feature>
<accession>C0E743</accession>
<keyword evidence="1" id="KW-1133">Transmembrane helix</keyword>
<evidence type="ECO:0008006" key="4">
    <source>
        <dbReference type="Google" id="ProtNLM"/>
    </source>
</evidence>
<name>C0E743_9CORY</name>
<dbReference type="HOGENOM" id="CLU_129260_1_0_11"/>
<evidence type="ECO:0000313" key="3">
    <source>
        <dbReference type="Proteomes" id="UP000006247"/>
    </source>
</evidence>
<dbReference type="Proteomes" id="UP000006247">
    <property type="component" value="Unassembled WGS sequence"/>
</dbReference>
<reference evidence="2 3" key="1">
    <citation type="submission" date="2009-01" db="EMBL/GenBank/DDBJ databases">
        <authorList>
            <person name="Fulton L."/>
            <person name="Clifton S."/>
            <person name="Chinwalla A.T."/>
            <person name="Mitreva M."/>
            <person name="Sodergren E."/>
            <person name="Weinstock G."/>
            <person name="Clifton S."/>
            <person name="Dooling D.J."/>
            <person name="Fulton B."/>
            <person name="Minx P."/>
            <person name="Pepin K.H."/>
            <person name="Johnson M."/>
            <person name="Bhonagiri V."/>
            <person name="Nash W.E."/>
            <person name="Mardis E.R."/>
            <person name="Wilson R.K."/>
        </authorList>
    </citation>
    <scope>NUCLEOTIDE SEQUENCE [LARGE SCALE GENOMIC DNA]</scope>
    <source>
        <strain evidence="2 3">ATCC 33806</strain>
    </source>
</reference>
<keyword evidence="1" id="KW-0472">Membrane</keyword>